<accession>A0A0E9PWY9</accession>
<reference evidence="1" key="1">
    <citation type="submission" date="2014-11" db="EMBL/GenBank/DDBJ databases">
        <authorList>
            <person name="Amaro Gonzalez C."/>
        </authorList>
    </citation>
    <scope>NUCLEOTIDE SEQUENCE</scope>
</reference>
<evidence type="ECO:0000313" key="1">
    <source>
        <dbReference type="EMBL" id="JAH08373.1"/>
    </source>
</evidence>
<proteinExistence type="predicted"/>
<name>A0A0E9PWY9_ANGAN</name>
<protein>
    <submittedName>
        <fullName evidence="1">Uncharacterized protein</fullName>
    </submittedName>
</protein>
<organism evidence="1">
    <name type="scientific">Anguilla anguilla</name>
    <name type="common">European freshwater eel</name>
    <name type="synonym">Muraena anguilla</name>
    <dbReference type="NCBI Taxonomy" id="7936"/>
    <lineage>
        <taxon>Eukaryota</taxon>
        <taxon>Metazoa</taxon>
        <taxon>Chordata</taxon>
        <taxon>Craniata</taxon>
        <taxon>Vertebrata</taxon>
        <taxon>Euteleostomi</taxon>
        <taxon>Actinopterygii</taxon>
        <taxon>Neopterygii</taxon>
        <taxon>Teleostei</taxon>
        <taxon>Anguilliformes</taxon>
        <taxon>Anguillidae</taxon>
        <taxon>Anguilla</taxon>
    </lineage>
</organism>
<dbReference type="EMBL" id="GBXM01100204">
    <property type="protein sequence ID" value="JAH08373.1"/>
    <property type="molecule type" value="Transcribed_RNA"/>
</dbReference>
<sequence>MRVHKHLPLHQPETIKHKKWHNLFQALCCTGLVKHTLRNTESSCKPASLPSCAIQPLQMMLLPGSSSTFPSSPTSLLC</sequence>
<reference evidence="1" key="2">
    <citation type="journal article" date="2015" name="Fish Shellfish Immunol.">
        <title>Early steps in the European eel (Anguilla anguilla)-Vibrio vulnificus interaction in the gills: Role of the RtxA13 toxin.</title>
        <authorList>
            <person name="Callol A."/>
            <person name="Pajuelo D."/>
            <person name="Ebbesson L."/>
            <person name="Teles M."/>
            <person name="MacKenzie S."/>
            <person name="Amaro C."/>
        </authorList>
    </citation>
    <scope>NUCLEOTIDE SEQUENCE</scope>
</reference>
<dbReference type="AlphaFoldDB" id="A0A0E9PWY9"/>